<dbReference type="Proteomes" id="UP000510821">
    <property type="component" value="Plasmid pSv326-1"/>
</dbReference>
<protein>
    <submittedName>
        <fullName evidence="1">Uncharacterized protein</fullName>
    </submittedName>
</protein>
<dbReference type="EMBL" id="CP058999">
    <property type="protein sequence ID" value="QLJ53505.1"/>
    <property type="molecule type" value="Genomic_DNA"/>
</dbReference>
<evidence type="ECO:0000313" key="2">
    <source>
        <dbReference type="Proteomes" id="UP000510821"/>
    </source>
</evidence>
<geneLocation type="plasmid" evidence="2">
    <name>psv326-1</name>
</geneLocation>
<keyword evidence="1" id="KW-0614">Plasmid</keyword>
<accession>A0A7D5XD69</accession>
<organism evidence="1 2">
    <name type="scientific">Fermentimicrarchaeum limneticum</name>
    <dbReference type="NCBI Taxonomy" id="2795018"/>
    <lineage>
        <taxon>Archaea</taxon>
        <taxon>Candidatus Micrarchaeota</taxon>
        <taxon>Candidatus Fermentimicrarchaeales</taxon>
        <taxon>Candidatus Fermentimicrarchaeaceae</taxon>
        <taxon>Candidatus Fermentimicrarchaeum</taxon>
    </lineage>
</organism>
<proteinExistence type="predicted"/>
<name>A0A7D5XD69_FERL1</name>
<gene>
    <name evidence="1" type="ORF">Sv326_1330</name>
</gene>
<sequence>MAGNDDEETTMKIDRDVLEWLAKLKVHERESYNDVLKKIRDGKIKSW</sequence>
<evidence type="ECO:0000313" key="1">
    <source>
        <dbReference type="EMBL" id="QLJ53505.1"/>
    </source>
</evidence>
<reference evidence="2" key="1">
    <citation type="submission" date="2020-07" db="EMBL/GenBank/DDBJ databases">
        <title>Metabolic diversity and evolutionary history of the archaeal phylum ###Micrarchaeota### uncovered from a freshwater lake metagenome.</title>
        <authorList>
            <person name="Kadnikov V.V."/>
            <person name="Savvichev A.S."/>
            <person name="Mardanov A.V."/>
            <person name="Beletsky A.V."/>
            <person name="Chupakov A.V."/>
            <person name="Kokryatskaya N.M."/>
            <person name="Pimenov N.V."/>
            <person name="Ravin N.V."/>
        </authorList>
    </citation>
    <scope>NUCLEOTIDE SEQUENCE [LARGE SCALE GENOMIC DNA]</scope>
    <source>
        <plasmid evidence="2">psv326-1</plasmid>
    </source>
</reference>
<dbReference type="AlphaFoldDB" id="A0A7D5XD69"/>
<dbReference type="KEGG" id="flt:Sv326_1330"/>